<dbReference type="AlphaFoldDB" id="A0A1J1IXF1"/>
<evidence type="ECO:0000313" key="1">
    <source>
        <dbReference type="EMBL" id="CRL03846.1"/>
    </source>
</evidence>
<evidence type="ECO:0000313" key="2">
    <source>
        <dbReference type="Proteomes" id="UP000183832"/>
    </source>
</evidence>
<proteinExistence type="predicted"/>
<keyword evidence="2" id="KW-1185">Reference proteome</keyword>
<accession>A0A1J1IXF1</accession>
<protein>
    <submittedName>
        <fullName evidence="1">CLUMA_CG016874, isoform A</fullName>
    </submittedName>
</protein>
<dbReference type="EMBL" id="CVRI01000059">
    <property type="protein sequence ID" value="CRL03846.1"/>
    <property type="molecule type" value="Genomic_DNA"/>
</dbReference>
<reference evidence="1 2" key="1">
    <citation type="submission" date="2015-04" db="EMBL/GenBank/DDBJ databases">
        <authorList>
            <person name="Syromyatnikov M.Y."/>
            <person name="Popov V.N."/>
        </authorList>
    </citation>
    <scope>NUCLEOTIDE SEQUENCE [LARGE SCALE GENOMIC DNA]</scope>
</reference>
<dbReference type="Proteomes" id="UP000183832">
    <property type="component" value="Unassembled WGS sequence"/>
</dbReference>
<sequence length="87" mass="10399">MSTNRMKEKLGIEWKGISHHSTNKEKRTAQVLYVKYDNHFVFFTPNKLRHLKTKRKKTGKVSGDEQTKTAKKLNWDLIFLLHLRFAR</sequence>
<name>A0A1J1IXF1_9DIPT</name>
<organism evidence="1 2">
    <name type="scientific">Clunio marinus</name>
    <dbReference type="NCBI Taxonomy" id="568069"/>
    <lineage>
        <taxon>Eukaryota</taxon>
        <taxon>Metazoa</taxon>
        <taxon>Ecdysozoa</taxon>
        <taxon>Arthropoda</taxon>
        <taxon>Hexapoda</taxon>
        <taxon>Insecta</taxon>
        <taxon>Pterygota</taxon>
        <taxon>Neoptera</taxon>
        <taxon>Endopterygota</taxon>
        <taxon>Diptera</taxon>
        <taxon>Nematocera</taxon>
        <taxon>Chironomoidea</taxon>
        <taxon>Chironomidae</taxon>
        <taxon>Clunio</taxon>
    </lineage>
</organism>
<gene>
    <name evidence="1" type="ORF">CLUMA_CG016874</name>
</gene>